<reference evidence="1" key="1">
    <citation type="submission" date="2013-07" db="EMBL/GenBank/DDBJ databases">
        <title>The genome of Eucalyptus grandis.</title>
        <authorList>
            <person name="Schmutz J."/>
            <person name="Hayes R."/>
            <person name="Myburg A."/>
            <person name="Tuskan G."/>
            <person name="Grattapaglia D."/>
            <person name="Rokhsar D.S."/>
        </authorList>
    </citation>
    <scope>NUCLEOTIDE SEQUENCE</scope>
    <source>
        <tissue evidence="1">Leaf extractions</tissue>
    </source>
</reference>
<sequence>MQALLAEAAIVCHGMQSEVTGRVNISSLTDCGLFMNNLLLNNVDQEELVTQVHFKHLNVDVRSILDGRLVGRVGLLLKWPKGQCAGDPCAAVIDLELG</sequence>
<dbReference type="Gramene" id="KCW79657">
    <property type="protein sequence ID" value="KCW79657"/>
    <property type="gene ID" value="EUGRSUZ_C01010"/>
</dbReference>
<name>A0A059CMQ0_EUCGR</name>
<protein>
    <submittedName>
        <fullName evidence="1">Uncharacterized protein</fullName>
    </submittedName>
</protein>
<evidence type="ECO:0000313" key="1">
    <source>
        <dbReference type="EMBL" id="KCW79657.1"/>
    </source>
</evidence>
<proteinExistence type="predicted"/>
<organism evidence="1">
    <name type="scientific">Eucalyptus grandis</name>
    <name type="common">Flooded gum</name>
    <dbReference type="NCBI Taxonomy" id="71139"/>
    <lineage>
        <taxon>Eukaryota</taxon>
        <taxon>Viridiplantae</taxon>
        <taxon>Streptophyta</taxon>
        <taxon>Embryophyta</taxon>
        <taxon>Tracheophyta</taxon>
        <taxon>Spermatophyta</taxon>
        <taxon>Magnoliopsida</taxon>
        <taxon>eudicotyledons</taxon>
        <taxon>Gunneridae</taxon>
        <taxon>Pentapetalae</taxon>
        <taxon>rosids</taxon>
        <taxon>malvids</taxon>
        <taxon>Myrtales</taxon>
        <taxon>Myrtaceae</taxon>
        <taxon>Myrtoideae</taxon>
        <taxon>Eucalypteae</taxon>
        <taxon>Eucalyptus</taxon>
    </lineage>
</organism>
<gene>
    <name evidence="1" type="ORF">EUGRSUZ_C01010</name>
</gene>
<accession>A0A059CMQ0</accession>
<dbReference type="EMBL" id="KK198755">
    <property type="protein sequence ID" value="KCW79657.1"/>
    <property type="molecule type" value="Genomic_DNA"/>
</dbReference>
<dbReference type="InParanoid" id="A0A059CMQ0"/>
<dbReference type="AlphaFoldDB" id="A0A059CMQ0"/>